<dbReference type="EMBL" id="SGPK01000034">
    <property type="protein sequence ID" value="THH10522.1"/>
    <property type="molecule type" value="Genomic_DNA"/>
</dbReference>
<organism evidence="2 3">
    <name type="scientific">Phellinidium pouzarii</name>
    <dbReference type="NCBI Taxonomy" id="167371"/>
    <lineage>
        <taxon>Eukaryota</taxon>
        <taxon>Fungi</taxon>
        <taxon>Dikarya</taxon>
        <taxon>Basidiomycota</taxon>
        <taxon>Agaricomycotina</taxon>
        <taxon>Agaricomycetes</taxon>
        <taxon>Hymenochaetales</taxon>
        <taxon>Hymenochaetaceae</taxon>
        <taxon>Phellinidium</taxon>
    </lineage>
</organism>
<gene>
    <name evidence="2" type="ORF">EW145_g1278</name>
</gene>
<evidence type="ECO:0000313" key="2">
    <source>
        <dbReference type="EMBL" id="THH10522.1"/>
    </source>
</evidence>
<evidence type="ECO:0000313" key="3">
    <source>
        <dbReference type="Proteomes" id="UP000308199"/>
    </source>
</evidence>
<proteinExistence type="predicted"/>
<dbReference type="OrthoDB" id="5348546at2759"/>
<comment type="caution">
    <text evidence="2">The sequence shown here is derived from an EMBL/GenBank/DDBJ whole genome shotgun (WGS) entry which is preliminary data.</text>
</comment>
<keyword evidence="3" id="KW-1185">Reference proteome</keyword>
<dbReference type="Proteomes" id="UP000308199">
    <property type="component" value="Unassembled WGS sequence"/>
</dbReference>
<feature type="region of interest" description="Disordered" evidence="1">
    <location>
        <begin position="595"/>
        <end position="614"/>
    </location>
</feature>
<dbReference type="AlphaFoldDB" id="A0A4S4LF63"/>
<reference evidence="2 3" key="1">
    <citation type="submission" date="2019-02" db="EMBL/GenBank/DDBJ databases">
        <title>Genome sequencing of the rare red list fungi Phellinidium pouzarii.</title>
        <authorList>
            <person name="Buettner E."/>
            <person name="Kellner H."/>
        </authorList>
    </citation>
    <scope>NUCLEOTIDE SEQUENCE [LARGE SCALE GENOMIC DNA]</scope>
    <source>
        <strain evidence="2 3">DSM 108285</strain>
    </source>
</reference>
<accession>A0A4S4LF63</accession>
<sequence length="756" mass="82006">MVGTPQLPLKYRRKGDTDYRICSPELDMAYHSPTSSFYSRIGSDDSMPRSPVFYSSSSVAPSSPMCSLHTPEPPSSPLAEVHVASSPKSFWEVAFNHGPEFPYKARSSTKSSSPDSVFSRDQFFSRRRSSDASVPALVSDLDPSDYSEDIDPFNMDDDSVEDFDSAEKVVVVKKENDTARGPGIPLVRRDDRSDRNMKGGTWSGEIDVASVLLDLSRQVRIAPSESRSKNATIKPIDRSLSDRPTTLETISSTMPSSISLVPSHPEECPSAVHQTLVQMSCTSQADETASLSNPDEYAVSNIASPEAAVGPSNFVSNTSHVEDKHCPKLGEPNILPAVFGCTQIESEQVAEGAVNVGATMLSEKFTGVATMSNESICTSEAKVTQADVNEDSPSEVDYVVASIFLSTLTPLSSPSLGPTEDSTAISDYVGCLSNLSSPATSVLDLAAPCEASELHSVPSNRLNFAKEKENINIASIYTTPIPGPSKSRSISTDERNVLVKLSPEPLLRKSKSKQSLCEAEVVVEAVDTNAINRKRKRPRLSSKEETRSSLLTVPESMTPKPRKRNGKKTALDTSQHLLGNELTKKAGSLSSCASHVSASSSSAPPDRDAALGKSADDTDAIAKAEVYGCLIQAMALSRTSSMPASSLLREVLRENPHLGNGRSREGWLDVVEDVLISNDVFGRVDREGLDADDKPLEAQWFYIPENDPDEDRASLLREMMPKKRKETKKHKQYFYKPLGVKSQGGVAKTMLELRVA</sequence>
<protein>
    <submittedName>
        <fullName evidence="2">Uncharacterized protein</fullName>
    </submittedName>
</protein>
<feature type="compositionally biased region" description="Basic and acidic residues" evidence="1">
    <location>
        <begin position="187"/>
        <end position="197"/>
    </location>
</feature>
<name>A0A4S4LF63_9AGAM</name>
<feature type="compositionally biased region" description="Basic and acidic residues" evidence="1">
    <location>
        <begin position="605"/>
        <end position="614"/>
    </location>
</feature>
<feature type="region of interest" description="Disordered" evidence="1">
    <location>
        <begin position="534"/>
        <end position="574"/>
    </location>
</feature>
<evidence type="ECO:0000256" key="1">
    <source>
        <dbReference type="SAM" id="MobiDB-lite"/>
    </source>
</evidence>
<feature type="region of interest" description="Disordered" evidence="1">
    <location>
        <begin position="181"/>
        <end position="201"/>
    </location>
</feature>